<accession>A0A1M5CSQ1</accession>
<feature type="transmembrane region" description="Helical" evidence="1">
    <location>
        <begin position="410"/>
        <end position="439"/>
    </location>
</feature>
<evidence type="ECO:0000313" key="4">
    <source>
        <dbReference type="Proteomes" id="UP000184245"/>
    </source>
</evidence>
<keyword evidence="1" id="KW-1133">Transmembrane helix</keyword>
<feature type="transmembrane region" description="Helical" evidence="1">
    <location>
        <begin position="12"/>
        <end position="45"/>
    </location>
</feature>
<feature type="transmembrane region" description="Helical" evidence="1">
    <location>
        <begin position="460"/>
        <end position="479"/>
    </location>
</feature>
<dbReference type="Pfam" id="PF01970">
    <property type="entry name" value="TctA"/>
    <property type="match status" value="1"/>
</dbReference>
<feature type="transmembrane region" description="Helical" evidence="1">
    <location>
        <begin position="315"/>
        <end position="335"/>
    </location>
</feature>
<feature type="transmembrane region" description="Helical" evidence="1">
    <location>
        <begin position="115"/>
        <end position="137"/>
    </location>
</feature>
<sequence length="500" mass="52364">MLATISSVLSTLSFGTICLVLVGVVLGIAVGSIPGLTATMAVAVLTSFTFGMESGSAIAMLLGIFVGGVYGGSISAILMKIPGTSSAVMTALDGYPMSCRGEGGKAIGISTVSSFFGGIVSCIFLILGCSAIARIAAKFTYPEYFVIAVFGLCVIANASADSLLKGLLGAIIGVFITTIGMDNLTGIPRFTFGSQNLMSGIGMVPALIGLFGVSEIMNQLFTIDSEKKQQQKIDRIFPGWEVLGKLKGVLLRCSIIGTIIGALPGAGGPIAAFVAYNSEKSNSKHPEKFGTGIPEGIAAPECANNATVGGALIPMLALGVPGDAVTAIILGAFAIHGIRLGPMIFQETPEVVYSVYVYTIIANIFMIIIGLLAARWFAKLINTDKKILMPLILMACVIGSYASSNKVFDIYVMVIFGILGFFMDKVGISTSALILGQVLGALAETNFRSALTMSQGNYAIFFRPIPCVFWALTIAMVVVPKTRKVIKTRKSNKSKKEEAE</sequence>
<protein>
    <submittedName>
        <fullName evidence="3">Putative tricarboxylic transport membrane protein</fullName>
    </submittedName>
</protein>
<dbReference type="PANTHER" id="PTHR35342:SF5">
    <property type="entry name" value="TRICARBOXYLIC TRANSPORT PROTEIN"/>
    <property type="match status" value="1"/>
</dbReference>
<evidence type="ECO:0000259" key="2">
    <source>
        <dbReference type="Pfam" id="PF01970"/>
    </source>
</evidence>
<dbReference type="PANTHER" id="PTHR35342">
    <property type="entry name" value="TRICARBOXYLIC TRANSPORT PROTEIN"/>
    <property type="match status" value="1"/>
</dbReference>
<gene>
    <name evidence="3" type="ORF">SAMN02745158_04276</name>
</gene>
<dbReference type="AlphaFoldDB" id="A0A1M5CSQ1"/>
<feature type="transmembrane region" description="Helical" evidence="1">
    <location>
        <begin position="144"/>
        <end position="160"/>
    </location>
</feature>
<keyword evidence="4" id="KW-1185">Reference proteome</keyword>
<evidence type="ECO:0000313" key="3">
    <source>
        <dbReference type="EMBL" id="SHF57730.1"/>
    </source>
</evidence>
<dbReference type="EMBL" id="FQVI01000045">
    <property type="protein sequence ID" value="SHF57730.1"/>
    <property type="molecule type" value="Genomic_DNA"/>
</dbReference>
<feature type="transmembrane region" description="Helical" evidence="1">
    <location>
        <begin position="57"/>
        <end position="79"/>
    </location>
</feature>
<dbReference type="RefSeq" id="WP_072854789.1">
    <property type="nucleotide sequence ID" value="NZ_FQVI01000045.1"/>
</dbReference>
<evidence type="ECO:0000256" key="1">
    <source>
        <dbReference type="SAM" id="Phobius"/>
    </source>
</evidence>
<feature type="transmembrane region" description="Helical" evidence="1">
    <location>
        <begin position="197"/>
        <end position="217"/>
    </location>
</feature>
<feature type="transmembrane region" description="Helical" evidence="1">
    <location>
        <begin position="249"/>
        <end position="276"/>
    </location>
</feature>
<dbReference type="OrthoDB" id="9781349at2"/>
<name>A0A1M5CSQ1_9CLOT</name>
<dbReference type="STRING" id="1122155.SAMN02745158_04276"/>
<feature type="transmembrane region" description="Helical" evidence="1">
    <location>
        <begin position="355"/>
        <end position="378"/>
    </location>
</feature>
<dbReference type="InterPro" id="IPR002823">
    <property type="entry name" value="DUF112_TM"/>
</dbReference>
<proteinExistence type="predicted"/>
<feature type="transmembrane region" description="Helical" evidence="1">
    <location>
        <begin position="166"/>
        <end position="185"/>
    </location>
</feature>
<feature type="transmembrane region" description="Helical" evidence="1">
    <location>
        <begin position="387"/>
        <end position="404"/>
    </location>
</feature>
<keyword evidence="1" id="KW-0812">Transmembrane</keyword>
<organism evidence="3 4">
    <name type="scientific">Lactonifactor longoviformis DSM 17459</name>
    <dbReference type="NCBI Taxonomy" id="1122155"/>
    <lineage>
        <taxon>Bacteria</taxon>
        <taxon>Bacillati</taxon>
        <taxon>Bacillota</taxon>
        <taxon>Clostridia</taxon>
        <taxon>Eubacteriales</taxon>
        <taxon>Clostridiaceae</taxon>
        <taxon>Lactonifactor</taxon>
    </lineage>
</organism>
<reference evidence="3 4" key="1">
    <citation type="submission" date="2016-11" db="EMBL/GenBank/DDBJ databases">
        <authorList>
            <person name="Jaros S."/>
            <person name="Januszkiewicz K."/>
            <person name="Wedrychowicz H."/>
        </authorList>
    </citation>
    <scope>NUCLEOTIDE SEQUENCE [LARGE SCALE GENOMIC DNA]</scope>
    <source>
        <strain evidence="3 4">DSM 17459</strain>
    </source>
</reference>
<dbReference type="Proteomes" id="UP000184245">
    <property type="component" value="Unassembled WGS sequence"/>
</dbReference>
<keyword evidence="1" id="KW-0472">Membrane</keyword>
<feature type="domain" description="DUF112" evidence="2">
    <location>
        <begin position="18"/>
        <end position="435"/>
    </location>
</feature>